<name>A0A2T5RGB4_9FIRM</name>
<keyword evidence="5" id="KW-1133">Transmembrane helix</keyword>
<keyword evidence="5" id="KW-0472">Membrane</keyword>
<dbReference type="SMART" id="SM00283">
    <property type="entry name" value="MA"/>
    <property type="match status" value="1"/>
</dbReference>
<evidence type="ECO:0000313" key="8">
    <source>
        <dbReference type="EMBL" id="PTV93612.1"/>
    </source>
</evidence>
<evidence type="ECO:0000256" key="4">
    <source>
        <dbReference type="SAM" id="Coils"/>
    </source>
</evidence>
<comment type="caution">
    <text evidence="8">The sequence shown here is derived from an EMBL/GenBank/DDBJ whole genome shotgun (WGS) entry which is preliminary data.</text>
</comment>
<feature type="domain" description="HAMP" evidence="7">
    <location>
        <begin position="99"/>
        <end position="151"/>
    </location>
</feature>
<comment type="similarity">
    <text evidence="2">Belongs to the methyl-accepting chemotaxis (MCP) protein family.</text>
</comment>
<dbReference type="InterPro" id="IPR004089">
    <property type="entry name" value="MCPsignal_dom"/>
</dbReference>
<keyword evidence="5" id="KW-0812">Transmembrane</keyword>
<dbReference type="EMBL" id="QAXS01000038">
    <property type="protein sequence ID" value="PTV93612.1"/>
    <property type="molecule type" value="Genomic_DNA"/>
</dbReference>
<dbReference type="PRINTS" id="PR00260">
    <property type="entry name" value="CHEMTRNSDUCR"/>
</dbReference>
<dbReference type="AlphaFoldDB" id="A0A2T5RGB4"/>
<dbReference type="GO" id="GO:0006935">
    <property type="term" value="P:chemotaxis"/>
    <property type="evidence" value="ECO:0007669"/>
    <property type="project" value="InterPro"/>
</dbReference>
<evidence type="ECO:0000256" key="5">
    <source>
        <dbReference type="SAM" id="Phobius"/>
    </source>
</evidence>
<dbReference type="Pfam" id="PF00672">
    <property type="entry name" value="HAMP"/>
    <property type="match status" value="1"/>
</dbReference>
<dbReference type="Gene3D" id="1.10.287.950">
    <property type="entry name" value="Methyl-accepting chemotaxis protein"/>
    <property type="match status" value="1"/>
</dbReference>
<dbReference type="Pfam" id="PF00015">
    <property type="entry name" value="MCPsignal"/>
    <property type="match status" value="1"/>
</dbReference>
<dbReference type="GO" id="GO:0004888">
    <property type="term" value="F:transmembrane signaling receptor activity"/>
    <property type="evidence" value="ECO:0007669"/>
    <property type="project" value="InterPro"/>
</dbReference>
<dbReference type="PANTHER" id="PTHR32089">
    <property type="entry name" value="METHYL-ACCEPTING CHEMOTAXIS PROTEIN MCPB"/>
    <property type="match status" value="1"/>
</dbReference>
<proteinExistence type="inferred from homology"/>
<dbReference type="Gene3D" id="6.10.340.10">
    <property type="match status" value="1"/>
</dbReference>
<dbReference type="Proteomes" id="UP000244089">
    <property type="component" value="Unassembled WGS sequence"/>
</dbReference>
<gene>
    <name evidence="8" type="ORF">C8C76_1382</name>
</gene>
<protein>
    <submittedName>
        <fullName evidence="8">Methyl-accepting chemotaxis protein</fullName>
    </submittedName>
</protein>
<dbReference type="RefSeq" id="WP_108142131.1">
    <property type="nucleotide sequence ID" value="NZ_QAXS01000038.1"/>
</dbReference>
<feature type="transmembrane region" description="Helical" evidence="5">
    <location>
        <begin position="78"/>
        <end position="97"/>
    </location>
</feature>
<evidence type="ECO:0000256" key="2">
    <source>
        <dbReference type="ARBA" id="ARBA00029447"/>
    </source>
</evidence>
<evidence type="ECO:0000256" key="3">
    <source>
        <dbReference type="PROSITE-ProRule" id="PRU00284"/>
    </source>
</evidence>
<evidence type="ECO:0000313" key="9">
    <source>
        <dbReference type="Proteomes" id="UP000244089"/>
    </source>
</evidence>
<evidence type="ECO:0000259" key="6">
    <source>
        <dbReference type="PROSITE" id="PS50111"/>
    </source>
</evidence>
<feature type="coiled-coil region" evidence="4">
    <location>
        <begin position="192"/>
        <end position="226"/>
    </location>
</feature>
<keyword evidence="1 3" id="KW-0807">Transducer</keyword>
<dbReference type="PROSITE" id="PS50111">
    <property type="entry name" value="CHEMOTAXIS_TRANSDUC_2"/>
    <property type="match status" value="1"/>
</dbReference>
<sequence>MITDQNNKLISISDTKIGEKKKQSLLNISQVLNLDNNSYISEENNSLIAYDQLNNSWKLIAQIPMASLLKEIHNNRNFILIIAILCILVSIIIAGLVSKNFSVSIDKIVDSLNKVGEGKVNTKVDIIGKDEFAVLGNSFNKMTAKITSLIKKSKDTAESVIDNSSQVNELANTSEENSILISESINSIADGAVKQAEEAQAATDMMKNLSQKIEDVNLTIENMNQLTDNIKNTSSSANTTVKSLKAKSKNAADISDKVINDIQNLNEKAQKIDSVISLIEDISEQTDLLSLNASIEAARAGDAGRGFAVVAAEIRGLAEKSSESVEVIKDIIKDITMESKKSAAEVETAKKVYLEQHQSVEKTETAFKMINQKLNQIVSYIKNLDNSVESINKYKKMSSEQIADIAAIAQESSATTEGVNSLSEKQKNSADKLTNVSEELNQIIKELEKALNLFSI</sequence>
<dbReference type="InterPro" id="IPR003660">
    <property type="entry name" value="HAMP_dom"/>
</dbReference>
<keyword evidence="4" id="KW-0175">Coiled coil</keyword>
<feature type="domain" description="Methyl-accepting transducer" evidence="6">
    <location>
        <begin position="170"/>
        <end position="406"/>
    </location>
</feature>
<dbReference type="InterPro" id="IPR004090">
    <property type="entry name" value="Chemotax_Me-accpt_rcpt"/>
</dbReference>
<dbReference type="OrthoDB" id="9816519at2"/>
<dbReference type="GO" id="GO:0016020">
    <property type="term" value="C:membrane"/>
    <property type="evidence" value="ECO:0007669"/>
    <property type="project" value="InterPro"/>
</dbReference>
<dbReference type="SUPFAM" id="SSF58104">
    <property type="entry name" value="Methyl-accepting chemotaxis protein (MCP) signaling domain"/>
    <property type="match status" value="1"/>
</dbReference>
<organism evidence="8 9">
    <name type="scientific">Halanaerobium saccharolyticum</name>
    <dbReference type="NCBI Taxonomy" id="43595"/>
    <lineage>
        <taxon>Bacteria</taxon>
        <taxon>Bacillati</taxon>
        <taxon>Bacillota</taxon>
        <taxon>Clostridia</taxon>
        <taxon>Halanaerobiales</taxon>
        <taxon>Halanaerobiaceae</taxon>
        <taxon>Halanaerobium</taxon>
    </lineage>
</organism>
<dbReference type="PANTHER" id="PTHR32089:SF112">
    <property type="entry name" value="LYSOZYME-LIKE PROTEIN-RELATED"/>
    <property type="match status" value="1"/>
</dbReference>
<evidence type="ECO:0000256" key="1">
    <source>
        <dbReference type="ARBA" id="ARBA00023224"/>
    </source>
</evidence>
<dbReference type="GO" id="GO:0007165">
    <property type="term" value="P:signal transduction"/>
    <property type="evidence" value="ECO:0007669"/>
    <property type="project" value="UniProtKB-KW"/>
</dbReference>
<reference evidence="8 9" key="1">
    <citation type="submission" date="2018-04" db="EMBL/GenBank/DDBJ databases">
        <title>Subsurface microbial communities from deep shales in Ohio and West Virginia, USA.</title>
        <authorList>
            <person name="Wrighton K."/>
        </authorList>
    </citation>
    <scope>NUCLEOTIDE SEQUENCE [LARGE SCALE GENOMIC DNA]</scope>
    <source>
        <strain evidence="8 9">WC1</strain>
    </source>
</reference>
<dbReference type="CDD" id="cd06225">
    <property type="entry name" value="HAMP"/>
    <property type="match status" value="1"/>
</dbReference>
<evidence type="ECO:0000259" key="7">
    <source>
        <dbReference type="PROSITE" id="PS50885"/>
    </source>
</evidence>
<dbReference type="SMART" id="SM00304">
    <property type="entry name" value="HAMP"/>
    <property type="match status" value="1"/>
</dbReference>
<accession>A0A2T5RGB4</accession>
<dbReference type="PROSITE" id="PS50885">
    <property type="entry name" value="HAMP"/>
    <property type="match status" value="1"/>
</dbReference>